<proteinExistence type="predicted"/>
<dbReference type="Proteomes" id="UP001732700">
    <property type="component" value="Chromosome 6A"/>
</dbReference>
<reference evidence="1" key="1">
    <citation type="submission" date="2021-05" db="EMBL/GenBank/DDBJ databases">
        <authorList>
            <person name="Scholz U."/>
            <person name="Mascher M."/>
            <person name="Fiebig A."/>
        </authorList>
    </citation>
    <scope>NUCLEOTIDE SEQUENCE [LARGE SCALE GENOMIC DNA]</scope>
</reference>
<sequence length="257" mass="28892">MATTLKDILGQILGKKGEAVRELSISIRTQGKLTEREDTMLRACMIFSNLSHALMSSVNGFTIYFAAGQVHKLVGGRPVPRLLKIGAGAGAGLIAGQMMYYRTLHTCTLYIFNSGEERLKTELATIILTKHSGEKSSVEAVRKHYYAEQLYSDQNQDKLCFMWIPRSSYVDSAFMERVKEIEASNSADKAKIISAETTVKNRSFGDLMEDPLACILGSSDSSLENDDPPKRTTTILRRTDLRARRRRHRRHHRHATL</sequence>
<keyword evidence="2" id="KW-1185">Reference proteome</keyword>
<evidence type="ECO:0000313" key="1">
    <source>
        <dbReference type="EnsemblPlants" id="AVESA.00010b.r2.6AG1024130.1.CDS"/>
    </source>
</evidence>
<reference evidence="1" key="2">
    <citation type="submission" date="2025-09" db="UniProtKB">
        <authorList>
            <consortium name="EnsemblPlants"/>
        </authorList>
    </citation>
    <scope>IDENTIFICATION</scope>
</reference>
<dbReference type="EnsemblPlants" id="AVESA.00010b.r2.6AG1024130.1">
    <property type="protein sequence ID" value="AVESA.00010b.r2.6AG1024130.1.CDS"/>
    <property type="gene ID" value="AVESA.00010b.r2.6AG1024130"/>
</dbReference>
<protein>
    <submittedName>
        <fullName evidence="1">Uncharacterized protein</fullName>
    </submittedName>
</protein>
<name>A0ACD5YR27_AVESA</name>
<accession>A0ACD5YR27</accession>
<evidence type="ECO:0000313" key="2">
    <source>
        <dbReference type="Proteomes" id="UP001732700"/>
    </source>
</evidence>
<organism evidence="1 2">
    <name type="scientific">Avena sativa</name>
    <name type="common">Oat</name>
    <dbReference type="NCBI Taxonomy" id="4498"/>
    <lineage>
        <taxon>Eukaryota</taxon>
        <taxon>Viridiplantae</taxon>
        <taxon>Streptophyta</taxon>
        <taxon>Embryophyta</taxon>
        <taxon>Tracheophyta</taxon>
        <taxon>Spermatophyta</taxon>
        <taxon>Magnoliopsida</taxon>
        <taxon>Liliopsida</taxon>
        <taxon>Poales</taxon>
        <taxon>Poaceae</taxon>
        <taxon>BOP clade</taxon>
        <taxon>Pooideae</taxon>
        <taxon>Poodae</taxon>
        <taxon>Poeae</taxon>
        <taxon>Poeae Chloroplast Group 1 (Aveneae type)</taxon>
        <taxon>Aveninae</taxon>
        <taxon>Avena</taxon>
    </lineage>
</organism>